<evidence type="ECO:0000256" key="1">
    <source>
        <dbReference type="SAM" id="MobiDB-lite"/>
    </source>
</evidence>
<protein>
    <submittedName>
        <fullName evidence="2">Ral GTPase-activating subunit alpha-2</fullName>
    </submittedName>
</protein>
<feature type="compositionally biased region" description="Basic residues" evidence="1">
    <location>
        <begin position="137"/>
        <end position="147"/>
    </location>
</feature>
<feature type="region of interest" description="Disordered" evidence="1">
    <location>
        <begin position="121"/>
        <end position="157"/>
    </location>
</feature>
<dbReference type="EMBL" id="QBIY01013478">
    <property type="protein sequence ID" value="RXN03589.1"/>
    <property type="molecule type" value="Genomic_DNA"/>
</dbReference>
<reference evidence="2 3" key="1">
    <citation type="submission" date="2018-03" db="EMBL/GenBank/DDBJ databases">
        <title>Draft genome sequence of Rohu Carp (Labeo rohita).</title>
        <authorList>
            <person name="Das P."/>
            <person name="Kushwaha B."/>
            <person name="Joshi C.G."/>
            <person name="Kumar D."/>
            <person name="Nagpure N.S."/>
            <person name="Sahoo L."/>
            <person name="Das S.P."/>
            <person name="Bit A."/>
            <person name="Patnaik S."/>
            <person name="Meher P.K."/>
            <person name="Jayasankar P."/>
            <person name="Koringa P.G."/>
            <person name="Patel N.V."/>
            <person name="Hinsu A.T."/>
            <person name="Kumar R."/>
            <person name="Pandey M."/>
            <person name="Agarwal S."/>
            <person name="Srivastava S."/>
            <person name="Singh M."/>
            <person name="Iquebal M.A."/>
            <person name="Jaiswal S."/>
            <person name="Angadi U.B."/>
            <person name="Kumar N."/>
            <person name="Raza M."/>
            <person name="Shah T.M."/>
            <person name="Rai A."/>
            <person name="Jena J.K."/>
        </authorList>
    </citation>
    <scope>NUCLEOTIDE SEQUENCE [LARGE SCALE GENOMIC DNA]</scope>
    <source>
        <strain evidence="2">DASCIFA01</strain>
        <tissue evidence="2">Testis</tissue>
    </source>
</reference>
<name>A0A498L5T4_LABRO</name>
<gene>
    <name evidence="2" type="ORF">ROHU_034394</name>
</gene>
<proteinExistence type="predicted"/>
<comment type="caution">
    <text evidence="2">The sequence shown here is derived from an EMBL/GenBank/DDBJ whole genome shotgun (WGS) entry which is preliminary data.</text>
</comment>
<dbReference type="Proteomes" id="UP000290572">
    <property type="component" value="Unassembled WGS sequence"/>
</dbReference>
<evidence type="ECO:0000313" key="3">
    <source>
        <dbReference type="Proteomes" id="UP000290572"/>
    </source>
</evidence>
<accession>A0A498L5T4</accession>
<dbReference type="AlphaFoldDB" id="A0A498L5T4"/>
<organism evidence="2 3">
    <name type="scientific">Labeo rohita</name>
    <name type="common">Indian major carp</name>
    <name type="synonym">Cyprinus rohita</name>
    <dbReference type="NCBI Taxonomy" id="84645"/>
    <lineage>
        <taxon>Eukaryota</taxon>
        <taxon>Metazoa</taxon>
        <taxon>Chordata</taxon>
        <taxon>Craniata</taxon>
        <taxon>Vertebrata</taxon>
        <taxon>Euteleostomi</taxon>
        <taxon>Actinopterygii</taxon>
        <taxon>Neopterygii</taxon>
        <taxon>Teleostei</taxon>
        <taxon>Ostariophysi</taxon>
        <taxon>Cypriniformes</taxon>
        <taxon>Cyprinidae</taxon>
        <taxon>Labeoninae</taxon>
        <taxon>Labeonini</taxon>
        <taxon>Labeo</taxon>
    </lineage>
</organism>
<keyword evidence="3" id="KW-1185">Reference proteome</keyword>
<feature type="compositionally biased region" description="Polar residues" evidence="1">
    <location>
        <begin position="121"/>
        <end position="131"/>
    </location>
</feature>
<evidence type="ECO:0000313" key="2">
    <source>
        <dbReference type="EMBL" id="RXN03589.1"/>
    </source>
</evidence>
<dbReference type="STRING" id="84645.A0A498L5T4"/>
<sequence>MFWVHEHLGVVFLRLMRSEIPTMLRFYQSGEFSIAALAFWNGVVRVTSVRANIHRVLPASGRDDYEERALYLEAIIQNHKENMTFEDFAAQVFSPSPSYWPTGGAGSLSCSTSADLSVTVTTNDSGDQVSPTIPRASKNRVSGKLRRSASAISKSSN</sequence>